<dbReference type="AlphaFoldDB" id="A0A1Y1L8E6"/>
<evidence type="ECO:0000313" key="2">
    <source>
        <dbReference type="EMBL" id="JAV68205.1"/>
    </source>
</evidence>
<keyword evidence="1" id="KW-0812">Transmembrane</keyword>
<reference evidence="2" key="1">
    <citation type="journal article" date="2016" name="Sci. Rep.">
        <title>Molecular characterization of firefly nuptial gifts: a multi-omics approach sheds light on postcopulatory sexual selection.</title>
        <authorList>
            <person name="Al-Wathiqui N."/>
            <person name="Fallon T.R."/>
            <person name="South A."/>
            <person name="Weng J.K."/>
            <person name="Lewis S.M."/>
        </authorList>
    </citation>
    <scope>NUCLEOTIDE SEQUENCE</scope>
</reference>
<dbReference type="EMBL" id="GEZM01066079">
    <property type="protein sequence ID" value="JAV68205.1"/>
    <property type="molecule type" value="Transcribed_RNA"/>
</dbReference>
<proteinExistence type="predicted"/>
<protein>
    <submittedName>
        <fullName evidence="2">Uncharacterized protein</fullName>
    </submittedName>
</protein>
<organism evidence="2">
    <name type="scientific">Photinus pyralis</name>
    <name type="common">Common eastern firefly</name>
    <name type="synonym">Lampyris pyralis</name>
    <dbReference type="NCBI Taxonomy" id="7054"/>
    <lineage>
        <taxon>Eukaryota</taxon>
        <taxon>Metazoa</taxon>
        <taxon>Ecdysozoa</taxon>
        <taxon>Arthropoda</taxon>
        <taxon>Hexapoda</taxon>
        <taxon>Insecta</taxon>
        <taxon>Pterygota</taxon>
        <taxon>Neoptera</taxon>
        <taxon>Endopterygota</taxon>
        <taxon>Coleoptera</taxon>
        <taxon>Polyphaga</taxon>
        <taxon>Elateriformia</taxon>
        <taxon>Elateroidea</taxon>
        <taxon>Lampyridae</taxon>
        <taxon>Lampyrinae</taxon>
        <taxon>Photinus</taxon>
    </lineage>
</organism>
<evidence type="ECO:0000256" key="1">
    <source>
        <dbReference type="SAM" id="Phobius"/>
    </source>
</evidence>
<name>A0A1Y1L8E6_PHOPY</name>
<keyword evidence="1" id="KW-1133">Transmembrane helix</keyword>
<feature type="transmembrane region" description="Helical" evidence="1">
    <location>
        <begin position="55"/>
        <end position="72"/>
    </location>
</feature>
<accession>A0A1Y1L8E6</accession>
<keyword evidence="1" id="KW-0472">Membrane</keyword>
<sequence length="100" mass="11181">MHIPTEPAWFRADADDTKIPDPIITPKIMLTAEKSPISLLSWTALAPFPFSVGPFWSPLVIFSLTVIFVHLTKLDTFHSSQSANITFCASCTLREKLLCF</sequence>